<comment type="similarity">
    <text evidence="2">Belongs to the BexD/CtrA/VexA family.</text>
</comment>
<evidence type="ECO:0000256" key="3">
    <source>
        <dbReference type="ARBA" id="ARBA00022448"/>
    </source>
</evidence>
<evidence type="ECO:0000256" key="16">
    <source>
        <dbReference type="SAM" id="Phobius"/>
    </source>
</evidence>
<dbReference type="GO" id="GO:0009279">
    <property type="term" value="C:cell outer membrane"/>
    <property type="evidence" value="ECO:0007669"/>
    <property type="project" value="UniProtKB-SubCell"/>
</dbReference>
<keyword evidence="10" id="KW-0626">Porin</keyword>
<keyword evidence="14" id="KW-0449">Lipoprotein</keyword>
<organism evidence="19 20">
    <name type="scientific">Pedobacter westerhofensis</name>
    <dbReference type="NCBI Taxonomy" id="425512"/>
    <lineage>
        <taxon>Bacteria</taxon>
        <taxon>Pseudomonadati</taxon>
        <taxon>Bacteroidota</taxon>
        <taxon>Sphingobacteriia</taxon>
        <taxon>Sphingobacteriales</taxon>
        <taxon>Sphingobacteriaceae</taxon>
        <taxon>Pedobacter</taxon>
    </lineage>
</organism>
<keyword evidence="4" id="KW-1134">Transmembrane beta strand</keyword>
<dbReference type="InterPro" id="IPR003715">
    <property type="entry name" value="Poly_export_N"/>
</dbReference>
<dbReference type="GO" id="GO:0046930">
    <property type="term" value="C:pore complex"/>
    <property type="evidence" value="ECO:0007669"/>
    <property type="project" value="UniProtKB-KW"/>
</dbReference>
<gene>
    <name evidence="19" type="ORF">SAMN06265348_103254</name>
</gene>
<dbReference type="InterPro" id="IPR049712">
    <property type="entry name" value="Poly_export"/>
</dbReference>
<evidence type="ECO:0000259" key="17">
    <source>
        <dbReference type="Pfam" id="PF02563"/>
    </source>
</evidence>
<evidence type="ECO:0000256" key="4">
    <source>
        <dbReference type="ARBA" id="ARBA00022452"/>
    </source>
</evidence>
<evidence type="ECO:0000259" key="18">
    <source>
        <dbReference type="Pfam" id="PF22461"/>
    </source>
</evidence>
<keyword evidence="20" id="KW-1185">Reference proteome</keyword>
<keyword evidence="5" id="KW-0762">Sugar transport</keyword>
<evidence type="ECO:0000256" key="15">
    <source>
        <dbReference type="SAM" id="MobiDB-lite"/>
    </source>
</evidence>
<dbReference type="InterPro" id="IPR054765">
    <property type="entry name" value="SLBB_dom"/>
</dbReference>
<keyword evidence="8" id="KW-0625">Polysaccharide transport</keyword>
<protein>
    <submittedName>
        <fullName evidence="19">Polysaccharide export outer membrane protein</fullName>
    </submittedName>
</protein>
<comment type="subcellular location">
    <subcellularLocation>
        <location evidence="1">Cell outer membrane</location>
        <topology evidence="1">Multi-pass membrane protein</topology>
    </subcellularLocation>
</comment>
<evidence type="ECO:0000256" key="13">
    <source>
        <dbReference type="ARBA" id="ARBA00023237"/>
    </source>
</evidence>
<keyword evidence="11 16" id="KW-0472">Membrane</keyword>
<dbReference type="Proteomes" id="UP000320300">
    <property type="component" value="Unassembled WGS sequence"/>
</dbReference>
<evidence type="ECO:0000256" key="11">
    <source>
        <dbReference type="ARBA" id="ARBA00023136"/>
    </source>
</evidence>
<evidence type="ECO:0000313" key="19">
    <source>
        <dbReference type="EMBL" id="SMO54833.1"/>
    </source>
</evidence>
<keyword evidence="3" id="KW-0813">Transport</keyword>
<proteinExistence type="inferred from homology"/>
<dbReference type="Gene3D" id="3.30.1950.10">
    <property type="entry name" value="wza like domain"/>
    <property type="match status" value="1"/>
</dbReference>
<feature type="domain" description="Polysaccharide export protein N-terminal" evidence="17">
    <location>
        <begin position="56"/>
        <end position="147"/>
    </location>
</feature>
<dbReference type="GO" id="GO:0015288">
    <property type="term" value="F:porin activity"/>
    <property type="evidence" value="ECO:0007669"/>
    <property type="project" value="UniProtKB-KW"/>
</dbReference>
<keyword evidence="13" id="KW-0998">Cell outer membrane</keyword>
<evidence type="ECO:0000256" key="5">
    <source>
        <dbReference type="ARBA" id="ARBA00022597"/>
    </source>
</evidence>
<name>A0A521C612_9SPHI</name>
<dbReference type="AlphaFoldDB" id="A0A521C612"/>
<feature type="domain" description="SLBB" evidence="18">
    <location>
        <begin position="151"/>
        <end position="230"/>
    </location>
</feature>
<accession>A0A521C612</accession>
<keyword evidence="9" id="KW-0406">Ion transport</keyword>
<evidence type="ECO:0000256" key="8">
    <source>
        <dbReference type="ARBA" id="ARBA00023047"/>
    </source>
</evidence>
<keyword evidence="6 16" id="KW-0812">Transmembrane</keyword>
<dbReference type="GO" id="GO:0006811">
    <property type="term" value="P:monoatomic ion transport"/>
    <property type="evidence" value="ECO:0007669"/>
    <property type="project" value="UniProtKB-KW"/>
</dbReference>
<sequence>MKKIYTKSNLIVAILVLGTFLLSSCGKTQNVVYLSNLDTAAKYQQIPKAAFKQPLILTDDVLSITIQTQDVTDPSAFNQTSSKSSGEGGDSEKGASMSGFLVDGEGNVEIPIIGSIKVAGLTTTQAKELIKSKASKYYKDPTVQVRFANYKITVLGEVGKPASYAVPNEKITIFDAISLAGDLTIYGKRENVMLMRDNGDKKDIIRLNLNSSDVIASPYYYLQQNDVVYVEPSKARVAANDAQKVQLITIAISVVTLLVTIVARF</sequence>
<evidence type="ECO:0000256" key="7">
    <source>
        <dbReference type="ARBA" id="ARBA00022729"/>
    </source>
</evidence>
<dbReference type="GO" id="GO:0015159">
    <property type="term" value="F:polysaccharide transmembrane transporter activity"/>
    <property type="evidence" value="ECO:0007669"/>
    <property type="project" value="InterPro"/>
</dbReference>
<reference evidence="19 20" key="1">
    <citation type="submission" date="2017-05" db="EMBL/GenBank/DDBJ databases">
        <authorList>
            <person name="Varghese N."/>
            <person name="Submissions S."/>
        </authorList>
    </citation>
    <scope>NUCLEOTIDE SEQUENCE [LARGE SCALE GENOMIC DNA]</scope>
    <source>
        <strain evidence="19 20">DSM 19036</strain>
    </source>
</reference>
<dbReference type="EMBL" id="FXTN01000003">
    <property type="protein sequence ID" value="SMO54833.1"/>
    <property type="molecule type" value="Genomic_DNA"/>
</dbReference>
<dbReference type="PROSITE" id="PS51257">
    <property type="entry name" value="PROKAR_LIPOPROTEIN"/>
    <property type="match status" value="1"/>
</dbReference>
<evidence type="ECO:0000256" key="12">
    <source>
        <dbReference type="ARBA" id="ARBA00023139"/>
    </source>
</evidence>
<evidence type="ECO:0000256" key="6">
    <source>
        <dbReference type="ARBA" id="ARBA00022692"/>
    </source>
</evidence>
<dbReference type="Pfam" id="PF22461">
    <property type="entry name" value="SLBB_2"/>
    <property type="match status" value="1"/>
</dbReference>
<keyword evidence="16" id="KW-1133">Transmembrane helix</keyword>
<keyword evidence="12" id="KW-0564">Palmitate</keyword>
<evidence type="ECO:0000256" key="10">
    <source>
        <dbReference type="ARBA" id="ARBA00023114"/>
    </source>
</evidence>
<dbReference type="OrthoDB" id="662756at2"/>
<evidence type="ECO:0000256" key="2">
    <source>
        <dbReference type="ARBA" id="ARBA00009450"/>
    </source>
</evidence>
<keyword evidence="7" id="KW-0732">Signal</keyword>
<evidence type="ECO:0000256" key="9">
    <source>
        <dbReference type="ARBA" id="ARBA00023065"/>
    </source>
</evidence>
<dbReference type="Pfam" id="PF02563">
    <property type="entry name" value="Poly_export"/>
    <property type="match status" value="1"/>
</dbReference>
<dbReference type="PANTHER" id="PTHR33619:SF3">
    <property type="entry name" value="POLYSACCHARIDE EXPORT PROTEIN GFCE-RELATED"/>
    <property type="match status" value="1"/>
</dbReference>
<feature type="transmembrane region" description="Helical" evidence="16">
    <location>
        <begin position="245"/>
        <end position="263"/>
    </location>
</feature>
<evidence type="ECO:0000313" key="20">
    <source>
        <dbReference type="Proteomes" id="UP000320300"/>
    </source>
</evidence>
<dbReference type="PANTHER" id="PTHR33619">
    <property type="entry name" value="POLYSACCHARIDE EXPORT PROTEIN GFCE-RELATED"/>
    <property type="match status" value="1"/>
</dbReference>
<evidence type="ECO:0000256" key="14">
    <source>
        <dbReference type="ARBA" id="ARBA00023288"/>
    </source>
</evidence>
<evidence type="ECO:0000256" key="1">
    <source>
        <dbReference type="ARBA" id="ARBA00004571"/>
    </source>
</evidence>
<dbReference type="RefSeq" id="WP_142527451.1">
    <property type="nucleotide sequence ID" value="NZ_CBCSJO010000004.1"/>
</dbReference>
<feature type="region of interest" description="Disordered" evidence="15">
    <location>
        <begin position="74"/>
        <end position="94"/>
    </location>
</feature>